<sequence length="97" mass="10641">MIRIVRVSGLSMSPGMMPGDFAAALHWPASLYRPGQRVLLEHPALGLIIKRLDAVEEGVVWLSGDSPLSSTREAMGCQPLSALRGRVIAVVRRRRHD</sequence>
<reference evidence="1 2" key="1">
    <citation type="submission" date="2019-03" db="EMBL/GenBank/DDBJ databases">
        <title>Genomic Encyclopedia of Archaeal and Bacterial Type Strains, Phase II (KMG-II): from individual species to whole genera.</title>
        <authorList>
            <person name="Goeker M."/>
        </authorList>
    </citation>
    <scope>NUCLEOTIDE SEQUENCE [LARGE SCALE GENOMIC DNA]</scope>
    <source>
        <strain evidence="1 2">DSM 27697</strain>
    </source>
</reference>
<dbReference type="Gene3D" id="2.10.109.10">
    <property type="entry name" value="Umud Fragment, subunit A"/>
    <property type="match status" value="1"/>
</dbReference>
<comment type="caution">
    <text evidence="1">The sequence shown here is derived from an EMBL/GenBank/DDBJ whole genome shotgun (WGS) entry which is preliminary data.</text>
</comment>
<dbReference type="OrthoDB" id="6183704at2"/>
<dbReference type="SUPFAM" id="SSF51306">
    <property type="entry name" value="LexA/Signal peptidase"/>
    <property type="match status" value="1"/>
</dbReference>
<dbReference type="InterPro" id="IPR036286">
    <property type="entry name" value="LexA/Signal_pep-like_sf"/>
</dbReference>
<keyword evidence="2" id="KW-1185">Reference proteome</keyword>
<proteinExistence type="predicted"/>
<name>A0A4R1GPC0_9GAMM</name>
<dbReference type="CDD" id="cd06462">
    <property type="entry name" value="Peptidase_S24_S26"/>
    <property type="match status" value="1"/>
</dbReference>
<gene>
    <name evidence="1" type="ORF">CLV83_1267</name>
</gene>
<dbReference type="EMBL" id="SMFU01000007">
    <property type="protein sequence ID" value="TCK09163.1"/>
    <property type="molecule type" value="Genomic_DNA"/>
</dbReference>
<evidence type="ECO:0000313" key="1">
    <source>
        <dbReference type="EMBL" id="TCK09163.1"/>
    </source>
</evidence>
<dbReference type="AlphaFoldDB" id="A0A4R1GPC0"/>
<evidence type="ECO:0000313" key="2">
    <source>
        <dbReference type="Proteomes" id="UP000294546"/>
    </source>
</evidence>
<dbReference type="Proteomes" id="UP000294546">
    <property type="component" value="Unassembled WGS sequence"/>
</dbReference>
<protein>
    <submittedName>
        <fullName evidence="1">Peptidase S24-like protein</fullName>
    </submittedName>
</protein>
<accession>A0A4R1GPC0</accession>
<organism evidence="1 2">
    <name type="scientific">Marinobacterium mangrovicola</name>
    <dbReference type="NCBI Taxonomy" id="1476959"/>
    <lineage>
        <taxon>Bacteria</taxon>
        <taxon>Pseudomonadati</taxon>
        <taxon>Pseudomonadota</taxon>
        <taxon>Gammaproteobacteria</taxon>
        <taxon>Oceanospirillales</taxon>
        <taxon>Oceanospirillaceae</taxon>
        <taxon>Marinobacterium</taxon>
    </lineage>
</organism>